<protein>
    <recommendedName>
        <fullName evidence="3">Glycosyltransferase</fullName>
    </recommendedName>
</protein>
<dbReference type="SUPFAM" id="SSF53756">
    <property type="entry name" value="UDP-Glycosyltransferase/glycogen phosphorylase"/>
    <property type="match status" value="1"/>
</dbReference>
<name>A0ABQ2WMU3_9ALTE</name>
<dbReference type="Proteomes" id="UP000634667">
    <property type="component" value="Unassembled WGS sequence"/>
</dbReference>
<dbReference type="RefSeq" id="WP_189482897.1">
    <property type="nucleotide sequence ID" value="NZ_BMYR01000007.1"/>
</dbReference>
<reference evidence="2" key="1">
    <citation type="journal article" date="2019" name="Int. J. Syst. Evol. Microbiol.">
        <title>The Global Catalogue of Microorganisms (GCM) 10K type strain sequencing project: providing services to taxonomists for standard genome sequencing and annotation.</title>
        <authorList>
            <consortium name="The Broad Institute Genomics Platform"/>
            <consortium name="The Broad Institute Genome Sequencing Center for Infectious Disease"/>
            <person name="Wu L."/>
            <person name="Ma J."/>
        </authorList>
    </citation>
    <scope>NUCLEOTIDE SEQUENCE [LARGE SCALE GENOMIC DNA]</scope>
    <source>
        <strain evidence="2">KCTC 23723</strain>
    </source>
</reference>
<evidence type="ECO:0000313" key="2">
    <source>
        <dbReference type="Proteomes" id="UP000634667"/>
    </source>
</evidence>
<evidence type="ECO:0000313" key="1">
    <source>
        <dbReference type="EMBL" id="GGW63253.1"/>
    </source>
</evidence>
<organism evidence="1 2">
    <name type="scientific">Alishewanella tabrizica</name>
    <dbReference type="NCBI Taxonomy" id="671278"/>
    <lineage>
        <taxon>Bacteria</taxon>
        <taxon>Pseudomonadati</taxon>
        <taxon>Pseudomonadota</taxon>
        <taxon>Gammaproteobacteria</taxon>
        <taxon>Alteromonadales</taxon>
        <taxon>Alteromonadaceae</taxon>
        <taxon>Alishewanella</taxon>
    </lineage>
</organism>
<dbReference type="EMBL" id="BMYR01000007">
    <property type="protein sequence ID" value="GGW63253.1"/>
    <property type="molecule type" value="Genomic_DNA"/>
</dbReference>
<proteinExistence type="predicted"/>
<evidence type="ECO:0008006" key="3">
    <source>
        <dbReference type="Google" id="ProtNLM"/>
    </source>
</evidence>
<accession>A0ABQ2WMU3</accession>
<keyword evidence="2" id="KW-1185">Reference proteome</keyword>
<dbReference type="Gene3D" id="3.40.50.2000">
    <property type="entry name" value="Glycogen Phosphorylase B"/>
    <property type="match status" value="1"/>
</dbReference>
<dbReference type="Pfam" id="PF13692">
    <property type="entry name" value="Glyco_trans_1_4"/>
    <property type="match status" value="1"/>
</dbReference>
<comment type="caution">
    <text evidence="1">The sequence shown here is derived from an EMBL/GenBank/DDBJ whole genome shotgun (WGS) entry which is preliminary data.</text>
</comment>
<gene>
    <name evidence="1" type="ORF">GCM10008111_19110</name>
</gene>
<sequence>MTLDNVTNQLKAFFIPATNPLYDTRGRDISELGKTWITLFKQTISTDELVSSIISQFRDYGPYALLYAYSLLLKAGTQSINISELYDDILGMRLSANEKFFIYYQLKSINFQGINSTASGKSITLYQQIITEFNNQLKAKINYIPATERNEDVIVVFTAQFLGLNHAPTKTALDRIRVLKSIASKEVILINTCDLLPKAGALPWFDMALANRADIEQQTMEYQGAKFKYAQCSDTMPNVHEMTMLIDVINTLKPSFTISIGENLLADISSQIVPNAVISTVFSSLSYSPSQFRVIGRKVSELEKNNLSKYGLSADSVIESTFTFDFKPQKNIFSRSSLRLPENKLLITLIGGRLTTEFSESFLQELLPLCDQGIHFVTVGYFDTYTQLCDKYPRFQQNSSHLGFQDDVLAVLETCDLFLNPPRAGGGSSAAEALFKGKPVITLNMGDVATTAGQAFIVNNMHELREKIIKYKNDKNFYLEQSQIAKDRAKVLMNSDMAFSDVLQQINLHHFFDYPWQLYKQM</sequence>